<dbReference type="InterPro" id="IPR036866">
    <property type="entry name" value="RibonucZ/Hydroxyglut_hydro"/>
</dbReference>
<feature type="domain" description="Metallo-beta-lactamase" evidence="2">
    <location>
        <begin position="75"/>
        <end position="203"/>
    </location>
</feature>
<feature type="chain" id="PRO_5002774989" evidence="1">
    <location>
        <begin position="25"/>
        <end position="265"/>
    </location>
</feature>
<proteinExistence type="predicted"/>
<keyword evidence="4" id="KW-1185">Reference proteome</keyword>
<sequence length="265" mass="27887">MKRNLTCSLLVAAALAASLISASAGEKPGKMNCPMADAKAKCKVLKGVVHLRDNDVRFARKGGGMVFVDPTAGPTDPLAVKAGLVKPDLILITHPHGDHFQPAVLQEYLQANPQVILAGPAEVVKLAAEKGITMQTVATNQTYQLAGVEVSTVPAYFENPQAKHPQAGGWVGYVLALNGARYYVTGDTGPVPEMAATKADVIFPLLSGCGGNLPDAVKMAELSGAKFVVPVHTSGQVETIKKYVGQLPKEVMSAYYLDAQLNPTI</sequence>
<dbReference type="HOGENOM" id="CLU_1049045_0_0_0"/>
<dbReference type="eggNOG" id="COG2220">
    <property type="taxonomic scope" value="Bacteria"/>
</dbReference>
<evidence type="ECO:0000313" key="4">
    <source>
        <dbReference type="Proteomes" id="UP000007013"/>
    </source>
</evidence>
<evidence type="ECO:0000259" key="2">
    <source>
        <dbReference type="Pfam" id="PF12706"/>
    </source>
</evidence>
<dbReference type="Pfam" id="PF12706">
    <property type="entry name" value="Lactamase_B_2"/>
    <property type="match status" value="1"/>
</dbReference>
<dbReference type="PANTHER" id="PTHR43546:SF3">
    <property type="entry name" value="UPF0173 METAL-DEPENDENT HYDROLASE MJ1163"/>
    <property type="match status" value="1"/>
</dbReference>
<dbReference type="PANTHER" id="PTHR43546">
    <property type="entry name" value="UPF0173 METAL-DEPENDENT HYDROLASE MJ1163-RELATED"/>
    <property type="match status" value="1"/>
</dbReference>
<evidence type="ECO:0000313" key="3">
    <source>
        <dbReference type="EMBL" id="ACB75100.1"/>
    </source>
</evidence>
<organism evidence="3 4">
    <name type="scientific">Opitutus terrae (strain DSM 11246 / JCM 15787 / PB90-1)</name>
    <dbReference type="NCBI Taxonomy" id="452637"/>
    <lineage>
        <taxon>Bacteria</taxon>
        <taxon>Pseudomonadati</taxon>
        <taxon>Verrucomicrobiota</taxon>
        <taxon>Opitutia</taxon>
        <taxon>Opitutales</taxon>
        <taxon>Opitutaceae</taxon>
        <taxon>Opitutus</taxon>
    </lineage>
</organism>
<dbReference type="EMBL" id="CP001032">
    <property type="protein sequence ID" value="ACB75100.1"/>
    <property type="molecule type" value="Genomic_DNA"/>
</dbReference>
<dbReference type="AlphaFoldDB" id="B1ZWY9"/>
<evidence type="ECO:0000256" key="1">
    <source>
        <dbReference type="SAM" id="SignalP"/>
    </source>
</evidence>
<dbReference type="OrthoDB" id="9789133at2"/>
<reference evidence="3 4" key="1">
    <citation type="journal article" date="2011" name="J. Bacteriol.">
        <title>Genome sequence of the verrucomicrobium Opitutus terrae PB90-1, an abundant inhabitant of rice paddy soil ecosystems.</title>
        <authorList>
            <person name="van Passel M.W."/>
            <person name="Kant R."/>
            <person name="Palva A."/>
            <person name="Copeland A."/>
            <person name="Lucas S."/>
            <person name="Lapidus A."/>
            <person name="Glavina del Rio T."/>
            <person name="Pitluck S."/>
            <person name="Goltsman E."/>
            <person name="Clum A."/>
            <person name="Sun H."/>
            <person name="Schmutz J."/>
            <person name="Larimer F.W."/>
            <person name="Land M.L."/>
            <person name="Hauser L."/>
            <person name="Kyrpides N."/>
            <person name="Mikhailova N."/>
            <person name="Richardson P.P."/>
            <person name="Janssen P.H."/>
            <person name="de Vos W.M."/>
            <person name="Smidt H."/>
        </authorList>
    </citation>
    <scope>NUCLEOTIDE SEQUENCE [LARGE SCALE GENOMIC DNA]</scope>
    <source>
        <strain evidence="4">DSM 11246 / JCM 15787 / PB90-1</strain>
    </source>
</reference>
<dbReference type="SUPFAM" id="SSF56281">
    <property type="entry name" value="Metallo-hydrolase/oxidoreductase"/>
    <property type="match status" value="1"/>
</dbReference>
<gene>
    <name evidence="3" type="ordered locus">Oter_1816</name>
</gene>
<dbReference type="RefSeq" id="WP_012374637.1">
    <property type="nucleotide sequence ID" value="NC_010571.1"/>
</dbReference>
<dbReference type="Proteomes" id="UP000007013">
    <property type="component" value="Chromosome"/>
</dbReference>
<keyword evidence="1" id="KW-0732">Signal</keyword>
<dbReference type="Gene3D" id="3.60.15.10">
    <property type="entry name" value="Ribonuclease Z/Hydroxyacylglutathione hydrolase-like"/>
    <property type="match status" value="1"/>
</dbReference>
<accession>B1ZWY9</accession>
<protein>
    <submittedName>
        <fullName evidence="3">Beta-lactamase domain protein</fullName>
    </submittedName>
</protein>
<dbReference type="InterPro" id="IPR001279">
    <property type="entry name" value="Metallo-B-lactamas"/>
</dbReference>
<dbReference type="KEGG" id="ote:Oter_1816"/>
<dbReference type="InterPro" id="IPR050114">
    <property type="entry name" value="UPF0173_UPF0282_UlaG_hydrolase"/>
</dbReference>
<name>B1ZWY9_OPITP</name>
<feature type="signal peptide" evidence="1">
    <location>
        <begin position="1"/>
        <end position="24"/>
    </location>
</feature>